<evidence type="ECO:0000313" key="6">
    <source>
        <dbReference type="EMBL" id="GAA1578758.1"/>
    </source>
</evidence>
<dbReference type="Gene3D" id="1.10.10.10">
    <property type="entry name" value="Winged helix-like DNA-binding domain superfamily/Winged helix DNA-binding domain"/>
    <property type="match status" value="1"/>
</dbReference>
<evidence type="ECO:0000313" key="7">
    <source>
        <dbReference type="Proteomes" id="UP001500393"/>
    </source>
</evidence>
<dbReference type="SUPFAM" id="SSF46785">
    <property type="entry name" value="Winged helix' DNA-binding domain"/>
    <property type="match status" value="1"/>
</dbReference>
<protein>
    <recommendedName>
        <fullName evidence="5">HTH hxlR-type domain-containing protein</fullName>
    </recommendedName>
</protein>
<dbReference type="InterPro" id="IPR036390">
    <property type="entry name" value="WH_DNA-bd_sf"/>
</dbReference>
<evidence type="ECO:0000256" key="2">
    <source>
        <dbReference type="ARBA" id="ARBA00023125"/>
    </source>
</evidence>
<evidence type="ECO:0000256" key="3">
    <source>
        <dbReference type="ARBA" id="ARBA00023163"/>
    </source>
</evidence>
<accession>A0ABN2DJP8</accession>
<evidence type="ECO:0000259" key="5">
    <source>
        <dbReference type="PROSITE" id="PS51118"/>
    </source>
</evidence>
<dbReference type="InterPro" id="IPR002577">
    <property type="entry name" value="HTH_HxlR"/>
</dbReference>
<reference evidence="6 7" key="1">
    <citation type="journal article" date="2019" name="Int. J. Syst. Evol. Microbiol.">
        <title>The Global Catalogue of Microorganisms (GCM) 10K type strain sequencing project: providing services to taxonomists for standard genome sequencing and annotation.</title>
        <authorList>
            <consortium name="The Broad Institute Genomics Platform"/>
            <consortium name="The Broad Institute Genome Sequencing Center for Infectious Disease"/>
            <person name="Wu L."/>
            <person name="Ma J."/>
        </authorList>
    </citation>
    <scope>NUCLEOTIDE SEQUENCE [LARGE SCALE GENOMIC DNA]</scope>
    <source>
        <strain evidence="6 7">JCM 14969</strain>
    </source>
</reference>
<sequence>MLLGCRTFNEIAAGAPGLWRALLSRRLRELEHAGVVEIRTKPNGRGSLYYPTAASRALWPVLQALGDWAERWMDVTAEHADPDLVSWSWCTSFLRRDVLPPRRVVVRFKFQQDARPGCGCSSSGAPGSCARSIPASATTPS</sequence>
<evidence type="ECO:0000256" key="1">
    <source>
        <dbReference type="ARBA" id="ARBA00023015"/>
    </source>
</evidence>
<dbReference type="EMBL" id="BAAAOS010000020">
    <property type="protein sequence ID" value="GAA1578758.1"/>
    <property type="molecule type" value="Genomic_DNA"/>
</dbReference>
<keyword evidence="3" id="KW-0804">Transcription</keyword>
<gene>
    <name evidence="6" type="ORF">GCM10009789_35440</name>
</gene>
<keyword evidence="1" id="KW-0805">Transcription regulation</keyword>
<name>A0ABN2DJP8_9ACTN</name>
<organism evidence="6 7">
    <name type="scientific">Kribbella sancticallisti</name>
    <dbReference type="NCBI Taxonomy" id="460087"/>
    <lineage>
        <taxon>Bacteria</taxon>
        <taxon>Bacillati</taxon>
        <taxon>Actinomycetota</taxon>
        <taxon>Actinomycetes</taxon>
        <taxon>Propionibacteriales</taxon>
        <taxon>Kribbellaceae</taxon>
        <taxon>Kribbella</taxon>
    </lineage>
</organism>
<keyword evidence="2" id="KW-0238">DNA-binding</keyword>
<feature type="compositionally biased region" description="Low complexity" evidence="4">
    <location>
        <begin position="121"/>
        <end position="132"/>
    </location>
</feature>
<feature type="domain" description="HTH hxlR-type" evidence="5">
    <location>
        <begin position="1"/>
        <end position="77"/>
    </location>
</feature>
<dbReference type="PROSITE" id="PS51118">
    <property type="entry name" value="HTH_HXLR"/>
    <property type="match status" value="1"/>
</dbReference>
<dbReference type="PANTHER" id="PTHR33204">
    <property type="entry name" value="TRANSCRIPTIONAL REGULATOR, MARR FAMILY"/>
    <property type="match status" value="1"/>
</dbReference>
<dbReference type="Pfam" id="PF01638">
    <property type="entry name" value="HxlR"/>
    <property type="match status" value="1"/>
</dbReference>
<comment type="caution">
    <text evidence="6">The sequence shown here is derived from an EMBL/GenBank/DDBJ whole genome shotgun (WGS) entry which is preliminary data.</text>
</comment>
<dbReference type="Proteomes" id="UP001500393">
    <property type="component" value="Unassembled WGS sequence"/>
</dbReference>
<keyword evidence="7" id="KW-1185">Reference proteome</keyword>
<dbReference type="InterPro" id="IPR036388">
    <property type="entry name" value="WH-like_DNA-bd_sf"/>
</dbReference>
<evidence type="ECO:0000256" key="4">
    <source>
        <dbReference type="SAM" id="MobiDB-lite"/>
    </source>
</evidence>
<proteinExistence type="predicted"/>
<dbReference type="PANTHER" id="PTHR33204:SF18">
    <property type="entry name" value="TRANSCRIPTIONAL REGULATORY PROTEIN"/>
    <property type="match status" value="1"/>
</dbReference>
<feature type="region of interest" description="Disordered" evidence="4">
    <location>
        <begin position="121"/>
        <end position="141"/>
    </location>
</feature>